<evidence type="ECO:0000259" key="2">
    <source>
        <dbReference type="PROSITE" id="PS50125"/>
    </source>
</evidence>
<gene>
    <name evidence="3" type="ORF">ACFOGJ_10160</name>
</gene>
<dbReference type="Pfam" id="PF00211">
    <property type="entry name" value="Guanylate_cyc"/>
    <property type="match status" value="1"/>
</dbReference>
<dbReference type="PROSITE" id="PS50125">
    <property type="entry name" value="GUANYLATE_CYCLASE_2"/>
    <property type="match status" value="1"/>
</dbReference>
<feature type="transmembrane region" description="Helical" evidence="1">
    <location>
        <begin position="43"/>
        <end position="68"/>
    </location>
</feature>
<dbReference type="RefSeq" id="WP_379899887.1">
    <property type="nucleotide sequence ID" value="NZ_JBHRTR010000024.1"/>
</dbReference>
<keyword evidence="3" id="KW-0456">Lyase</keyword>
<name>A0ABV7KYW8_9PROT</name>
<dbReference type="EMBL" id="JBHRTR010000024">
    <property type="protein sequence ID" value="MFC3227596.1"/>
    <property type="molecule type" value="Genomic_DNA"/>
</dbReference>
<feature type="transmembrane region" description="Helical" evidence="1">
    <location>
        <begin position="121"/>
        <end position="142"/>
    </location>
</feature>
<dbReference type="CDD" id="cd07302">
    <property type="entry name" value="CHD"/>
    <property type="match status" value="1"/>
</dbReference>
<keyword evidence="1" id="KW-0812">Transmembrane</keyword>
<protein>
    <submittedName>
        <fullName evidence="3">Adenylate/guanylate cyclase domain-containing protein</fullName>
        <ecNumber evidence="3">4.6.1.-</ecNumber>
    </submittedName>
</protein>
<keyword evidence="1" id="KW-0472">Membrane</keyword>
<organism evidence="3 4">
    <name type="scientific">Marinibaculum pumilum</name>
    <dbReference type="NCBI Taxonomy" id="1766165"/>
    <lineage>
        <taxon>Bacteria</taxon>
        <taxon>Pseudomonadati</taxon>
        <taxon>Pseudomonadota</taxon>
        <taxon>Alphaproteobacteria</taxon>
        <taxon>Rhodospirillales</taxon>
        <taxon>Rhodospirillaceae</taxon>
        <taxon>Marinibaculum</taxon>
    </lineage>
</organism>
<comment type="caution">
    <text evidence="3">The sequence shown here is derived from an EMBL/GenBank/DDBJ whole genome shotgun (WGS) entry which is preliminary data.</text>
</comment>
<evidence type="ECO:0000313" key="3">
    <source>
        <dbReference type="EMBL" id="MFC3227596.1"/>
    </source>
</evidence>
<proteinExistence type="predicted"/>
<dbReference type="PANTHER" id="PTHR43081:SF1">
    <property type="entry name" value="ADENYLATE CYCLASE, TERMINAL-DIFFERENTIATION SPECIFIC"/>
    <property type="match status" value="1"/>
</dbReference>
<feature type="transmembrane region" description="Helical" evidence="1">
    <location>
        <begin position="80"/>
        <end position="101"/>
    </location>
</feature>
<dbReference type="Gene3D" id="3.30.70.1230">
    <property type="entry name" value="Nucleotide cyclase"/>
    <property type="match status" value="1"/>
</dbReference>
<evidence type="ECO:0000256" key="1">
    <source>
        <dbReference type="SAM" id="Phobius"/>
    </source>
</evidence>
<feature type="transmembrane region" description="Helical" evidence="1">
    <location>
        <begin position="12"/>
        <end position="31"/>
    </location>
</feature>
<keyword evidence="1" id="KW-1133">Transmembrane helix</keyword>
<dbReference type="SUPFAM" id="SSF55073">
    <property type="entry name" value="Nucleotide cyclase"/>
    <property type="match status" value="1"/>
</dbReference>
<feature type="domain" description="Guanylate cyclase" evidence="2">
    <location>
        <begin position="167"/>
        <end position="296"/>
    </location>
</feature>
<dbReference type="PANTHER" id="PTHR43081">
    <property type="entry name" value="ADENYLATE CYCLASE, TERMINAL-DIFFERENTIATION SPECIFIC-RELATED"/>
    <property type="match status" value="1"/>
</dbReference>
<reference evidence="4" key="1">
    <citation type="journal article" date="2019" name="Int. J. Syst. Evol. Microbiol.">
        <title>The Global Catalogue of Microorganisms (GCM) 10K type strain sequencing project: providing services to taxonomists for standard genome sequencing and annotation.</title>
        <authorList>
            <consortium name="The Broad Institute Genomics Platform"/>
            <consortium name="The Broad Institute Genome Sequencing Center for Infectious Disease"/>
            <person name="Wu L."/>
            <person name="Ma J."/>
        </authorList>
    </citation>
    <scope>NUCLEOTIDE SEQUENCE [LARGE SCALE GENOMIC DNA]</scope>
    <source>
        <strain evidence="4">KCTC 42964</strain>
    </source>
</reference>
<dbReference type="InterPro" id="IPR001054">
    <property type="entry name" value="A/G_cyclase"/>
</dbReference>
<dbReference type="InterPro" id="IPR029787">
    <property type="entry name" value="Nucleotide_cyclase"/>
</dbReference>
<evidence type="ECO:0000313" key="4">
    <source>
        <dbReference type="Proteomes" id="UP001595528"/>
    </source>
</evidence>
<keyword evidence="4" id="KW-1185">Reference proteome</keyword>
<accession>A0ABV7KYW8</accession>
<dbReference type="Proteomes" id="UP001595528">
    <property type="component" value="Unassembled WGS sequence"/>
</dbReference>
<dbReference type="EC" id="4.6.1.-" evidence="3"/>
<dbReference type="InterPro" id="IPR050697">
    <property type="entry name" value="Adenylyl/Guanylyl_Cyclase_3/4"/>
</dbReference>
<sequence>MRLTQSRLRQLTTIAIIVVLSTAGGAVYGILVSRAAGGDAAIILAGALRGGLTGFTISLLASVLEVYVVGGPLGRNLRQLPFLAFLAIKSLGYLAVIVLGLRLGQVLVPIDGDESTTASGWLQQILVSFLIGFVFTTILAINELLGPGVLGRLLAGRYHRPKSEERIFLIVDIRGSTRIAERIGDHAFLSFLDAAFYDITDPLLEQRAEIYKYVGDEIIATWRLADGLRDARCVRACFAAADRLQLYAEAYRRLHGEVPAFRAALHAGPVVTGELGHVKREIAYLGDTLNTAARIEQECKTRDRFCLISGPLLEQLQLPEGITATPIGETALAGRTALLPLFSLEKKVPGS</sequence>
<dbReference type="GO" id="GO:0016829">
    <property type="term" value="F:lyase activity"/>
    <property type="evidence" value="ECO:0007669"/>
    <property type="project" value="UniProtKB-KW"/>
</dbReference>